<reference evidence="2 3" key="1">
    <citation type="journal article" date="2024" name="BMC Genomics">
        <title>De novo assembly and annotation of Popillia japonica's genome with initial clues to its potential as an invasive pest.</title>
        <authorList>
            <person name="Cucini C."/>
            <person name="Boschi S."/>
            <person name="Funari R."/>
            <person name="Cardaioli E."/>
            <person name="Iannotti N."/>
            <person name="Marturano G."/>
            <person name="Paoli F."/>
            <person name="Bruttini M."/>
            <person name="Carapelli A."/>
            <person name="Frati F."/>
            <person name="Nardi F."/>
        </authorList>
    </citation>
    <scope>NUCLEOTIDE SEQUENCE [LARGE SCALE GENOMIC DNA]</scope>
    <source>
        <strain evidence="2">DMR45628</strain>
    </source>
</reference>
<protein>
    <submittedName>
        <fullName evidence="2">Ankyrin repeats (3 copies)</fullName>
    </submittedName>
</protein>
<dbReference type="EMBL" id="JASPKY010000321">
    <property type="protein sequence ID" value="KAK9708797.1"/>
    <property type="molecule type" value="Genomic_DNA"/>
</dbReference>
<proteinExistence type="predicted"/>
<organism evidence="2 3">
    <name type="scientific">Popillia japonica</name>
    <name type="common">Japanese beetle</name>
    <dbReference type="NCBI Taxonomy" id="7064"/>
    <lineage>
        <taxon>Eukaryota</taxon>
        <taxon>Metazoa</taxon>
        <taxon>Ecdysozoa</taxon>
        <taxon>Arthropoda</taxon>
        <taxon>Hexapoda</taxon>
        <taxon>Insecta</taxon>
        <taxon>Pterygota</taxon>
        <taxon>Neoptera</taxon>
        <taxon>Endopterygota</taxon>
        <taxon>Coleoptera</taxon>
        <taxon>Polyphaga</taxon>
        <taxon>Scarabaeiformia</taxon>
        <taxon>Scarabaeidae</taxon>
        <taxon>Rutelinae</taxon>
        <taxon>Popillia</taxon>
    </lineage>
</organism>
<accession>A0AAW1JV38</accession>
<evidence type="ECO:0000313" key="2">
    <source>
        <dbReference type="EMBL" id="KAK9708797.1"/>
    </source>
</evidence>
<dbReference type="PROSITE" id="PS50088">
    <property type="entry name" value="ANK_REPEAT"/>
    <property type="match status" value="1"/>
</dbReference>
<dbReference type="SMART" id="SM00248">
    <property type="entry name" value="ANK"/>
    <property type="match status" value="1"/>
</dbReference>
<dbReference type="Gene3D" id="1.25.40.20">
    <property type="entry name" value="Ankyrin repeat-containing domain"/>
    <property type="match status" value="1"/>
</dbReference>
<dbReference type="PANTHER" id="PTHR24192:SF3">
    <property type="entry name" value="ANKYRIN REPEAT DOMAIN 40"/>
    <property type="match status" value="1"/>
</dbReference>
<dbReference type="PANTHER" id="PTHR24192">
    <property type="entry name" value="ANKYRIN REPEAT DOMAIN 40"/>
    <property type="match status" value="1"/>
</dbReference>
<evidence type="ECO:0000256" key="1">
    <source>
        <dbReference type="PROSITE-ProRule" id="PRU00023"/>
    </source>
</evidence>
<dbReference type="InterPro" id="IPR036770">
    <property type="entry name" value="Ankyrin_rpt-contain_sf"/>
</dbReference>
<dbReference type="AlphaFoldDB" id="A0AAW1JV38"/>
<dbReference type="Pfam" id="PF12796">
    <property type="entry name" value="Ank_2"/>
    <property type="match status" value="1"/>
</dbReference>
<keyword evidence="3" id="KW-1185">Reference proteome</keyword>
<dbReference type="PROSITE" id="PS50297">
    <property type="entry name" value="ANK_REP_REGION"/>
    <property type="match status" value="1"/>
</dbReference>
<gene>
    <name evidence="2" type="ORF">QE152_g27003</name>
</gene>
<name>A0AAW1JV38_POPJA</name>
<keyword evidence="1" id="KW-0040">ANK repeat</keyword>
<sequence>MEIMANILEEKLREASSLGDVDEVQALIAQNVDINSKNVINGWTALHWASRRGHEQVVRILLNNGADTKIENHKNEKPADLCTNPNILSLLGETPVNINSLYLEEPKFTPNYLKNPPLNGQVDIGKLRTRHSDFFAMPTTVLPAQNDDLVLKIRIAGSSDPDFIEVEVPRWKLFYATLMKICCEELKITADQVERIRKLPNTRLRKDSDVKRLSNYQRLEIVLKAPNSNDKYCNSYQSISTHKDQTILY</sequence>
<feature type="repeat" description="ANK" evidence="1">
    <location>
        <begin position="41"/>
        <end position="73"/>
    </location>
</feature>
<dbReference type="InterPro" id="IPR039195">
    <property type="entry name" value="ANKRD40"/>
</dbReference>
<comment type="caution">
    <text evidence="2">The sequence shown here is derived from an EMBL/GenBank/DDBJ whole genome shotgun (WGS) entry which is preliminary data.</text>
</comment>
<evidence type="ECO:0000313" key="3">
    <source>
        <dbReference type="Proteomes" id="UP001458880"/>
    </source>
</evidence>
<dbReference type="SUPFAM" id="SSF48403">
    <property type="entry name" value="Ankyrin repeat"/>
    <property type="match status" value="1"/>
</dbReference>
<dbReference type="Proteomes" id="UP001458880">
    <property type="component" value="Unassembled WGS sequence"/>
</dbReference>
<dbReference type="InterPro" id="IPR002110">
    <property type="entry name" value="Ankyrin_rpt"/>
</dbReference>